<feature type="region of interest" description="Disordered" evidence="4">
    <location>
        <begin position="1"/>
        <end position="50"/>
    </location>
</feature>
<evidence type="ECO:0000256" key="2">
    <source>
        <dbReference type="ARBA" id="ARBA00023163"/>
    </source>
</evidence>
<dbReference type="PANTHER" id="PTHR47424:SF2">
    <property type="entry name" value="TRANSCRIPTION FACTOR DOMAIN-CONTAINING PROTEIN-RELATED"/>
    <property type="match status" value="1"/>
</dbReference>
<dbReference type="RefSeq" id="XP_035318514.1">
    <property type="nucleotide sequence ID" value="XM_035465526.1"/>
</dbReference>
<keyword evidence="1" id="KW-0805">Transcription regulation</keyword>
<dbReference type="GO" id="GO:0000435">
    <property type="term" value="P:positive regulation of transcription from RNA polymerase II promoter by galactose"/>
    <property type="evidence" value="ECO:0007669"/>
    <property type="project" value="TreeGrafter"/>
</dbReference>
<dbReference type="GO" id="GO:0000978">
    <property type="term" value="F:RNA polymerase II cis-regulatory region sequence-specific DNA binding"/>
    <property type="evidence" value="ECO:0007669"/>
    <property type="project" value="TreeGrafter"/>
</dbReference>
<evidence type="ECO:0000259" key="6">
    <source>
        <dbReference type="SMART" id="SM00906"/>
    </source>
</evidence>
<evidence type="ECO:0000256" key="1">
    <source>
        <dbReference type="ARBA" id="ARBA00023015"/>
    </source>
</evidence>
<keyword evidence="2" id="KW-0804">Transcription</keyword>
<reference evidence="7" key="1">
    <citation type="submission" date="2020-03" db="EMBL/GenBank/DDBJ databases">
        <title>Site-based positive gene gene selection in Geosmithia morbida across the United States reveals a broad range of putative effectors and factors for local host and environmental adapation.</title>
        <authorList>
            <person name="Onufrak A."/>
            <person name="Murdoch R.W."/>
            <person name="Gazis R."/>
            <person name="Huff M."/>
            <person name="Staton M."/>
            <person name="Klingeman W."/>
            <person name="Hadziabdic D."/>
        </authorList>
    </citation>
    <scope>NUCLEOTIDE SEQUENCE</scope>
    <source>
        <strain evidence="7">1262</strain>
    </source>
</reference>
<dbReference type="AlphaFoldDB" id="A0A9P4YNU4"/>
<dbReference type="SMART" id="SM00906">
    <property type="entry name" value="Fungal_trans"/>
    <property type="match status" value="1"/>
</dbReference>
<comment type="caution">
    <text evidence="7">The sequence shown here is derived from an EMBL/GenBank/DDBJ whole genome shotgun (WGS) entry which is preliminary data.</text>
</comment>
<organism evidence="7 8">
    <name type="scientific">Geosmithia morbida</name>
    <dbReference type="NCBI Taxonomy" id="1094350"/>
    <lineage>
        <taxon>Eukaryota</taxon>
        <taxon>Fungi</taxon>
        <taxon>Dikarya</taxon>
        <taxon>Ascomycota</taxon>
        <taxon>Pezizomycotina</taxon>
        <taxon>Sordariomycetes</taxon>
        <taxon>Hypocreomycetidae</taxon>
        <taxon>Hypocreales</taxon>
        <taxon>Bionectriaceae</taxon>
        <taxon>Geosmithia</taxon>
    </lineage>
</organism>
<feature type="compositionally biased region" description="Basic and acidic residues" evidence="4">
    <location>
        <begin position="23"/>
        <end position="36"/>
    </location>
</feature>
<dbReference type="InterPro" id="IPR007219">
    <property type="entry name" value="XnlR_reg_dom"/>
</dbReference>
<evidence type="ECO:0000256" key="4">
    <source>
        <dbReference type="SAM" id="MobiDB-lite"/>
    </source>
</evidence>
<evidence type="ECO:0000313" key="7">
    <source>
        <dbReference type="EMBL" id="KAF4119862.1"/>
    </source>
</evidence>
<keyword evidence="5" id="KW-1133">Transmembrane helix</keyword>
<sequence length="579" mass="64093">MRAELTQPTKPAAVAVAAAAGHQQEESERRTDRTDDSISETVPDEADGFDWQEDVNGLADGMAALSVEPKGAGYLGSTAGAFFLRPLLFWLGHSQPTADNLGRPFTDSPKSNAGRGMEASSRLSASMESREVVGRLIDSYFSLYNRTYPFVHEGTFRAQYHEVIARPHNRSWQMLLHTILALGAWCLGDAQSGVDEGLYRRAVSFGEADSLFESANLTFVQALVLLSNLSQKRNKPNTGSNFLGLATRMALSLGLHRELPDWHIGILQREIRRRVWWGLYTFDSGASTTFGRPILLPDKEAMDVRPVLNIADENLTAGTTAVPPESTEPTIYSSLRWQSDFHLHTNHISNHLLSSTGVPAEEALAMDASLDAWSDRLPAYFRLDHELATADPTFLFARCRLWWRVWNLKIVLFRQLLLKRAVERTSRRDALGTLSEAHVKSRDVAVHAASSTIASIHGLSQMGANINRLVAWYSIYFLFHASLIIALAIVGDAESLDLPRWQSDLETVRTIFRITYADNSLAQRCADILDLIVPSNLIMAAGWDGFPLDTGFGDMTNWPADGSDFMSLFGWPDATGPGV</sequence>
<keyword evidence="5" id="KW-0472">Membrane</keyword>
<dbReference type="GeneID" id="55969778"/>
<dbReference type="CDD" id="cd12148">
    <property type="entry name" value="fungal_TF_MHR"/>
    <property type="match status" value="1"/>
</dbReference>
<dbReference type="PANTHER" id="PTHR47424">
    <property type="entry name" value="REGULATORY PROTEIN GAL4"/>
    <property type="match status" value="1"/>
</dbReference>
<dbReference type="EMBL" id="JAANYQ010000020">
    <property type="protein sequence ID" value="KAF4119862.1"/>
    <property type="molecule type" value="Genomic_DNA"/>
</dbReference>
<proteinExistence type="predicted"/>
<feature type="domain" description="Xylanolytic transcriptional activator regulatory" evidence="6">
    <location>
        <begin position="239"/>
        <end position="313"/>
    </location>
</feature>
<dbReference type="GO" id="GO:0005634">
    <property type="term" value="C:nucleus"/>
    <property type="evidence" value="ECO:0007669"/>
    <property type="project" value="TreeGrafter"/>
</dbReference>
<accession>A0A9P4YNU4</accession>
<gene>
    <name evidence="7" type="ORF">GMORB2_3550</name>
</gene>
<dbReference type="InterPro" id="IPR051127">
    <property type="entry name" value="Fungal_SecMet_Regulators"/>
</dbReference>
<name>A0A9P4YNU4_9HYPO</name>
<dbReference type="GO" id="GO:0006351">
    <property type="term" value="P:DNA-templated transcription"/>
    <property type="evidence" value="ECO:0007669"/>
    <property type="project" value="InterPro"/>
</dbReference>
<evidence type="ECO:0000313" key="8">
    <source>
        <dbReference type="Proteomes" id="UP000749293"/>
    </source>
</evidence>
<evidence type="ECO:0000256" key="3">
    <source>
        <dbReference type="ARBA" id="ARBA00023242"/>
    </source>
</evidence>
<keyword evidence="5" id="KW-0812">Transmembrane</keyword>
<dbReference type="Proteomes" id="UP000749293">
    <property type="component" value="Unassembled WGS sequence"/>
</dbReference>
<keyword evidence="3" id="KW-0539">Nucleus</keyword>
<dbReference type="GO" id="GO:0000981">
    <property type="term" value="F:DNA-binding transcription factor activity, RNA polymerase II-specific"/>
    <property type="evidence" value="ECO:0007669"/>
    <property type="project" value="TreeGrafter"/>
</dbReference>
<dbReference type="OrthoDB" id="3364175at2759"/>
<feature type="region of interest" description="Disordered" evidence="4">
    <location>
        <begin position="100"/>
        <end position="121"/>
    </location>
</feature>
<protein>
    <recommendedName>
        <fullName evidence="6">Xylanolytic transcriptional activator regulatory domain-containing protein</fullName>
    </recommendedName>
</protein>
<dbReference type="Pfam" id="PF04082">
    <property type="entry name" value="Fungal_trans"/>
    <property type="match status" value="1"/>
</dbReference>
<evidence type="ECO:0000256" key="5">
    <source>
        <dbReference type="SAM" id="Phobius"/>
    </source>
</evidence>
<keyword evidence="8" id="KW-1185">Reference proteome</keyword>
<dbReference type="GO" id="GO:0008270">
    <property type="term" value="F:zinc ion binding"/>
    <property type="evidence" value="ECO:0007669"/>
    <property type="project" value="InterPro"/>
</dbReference>
<feature type="transmembrane region" description="Helical" evidence="5">
    <location>
        <begin position="470"/>
        <end position="490"/>
    </location>
</feature>